<feature type="transmembrane region" description="Helical" evidence="1">
    <location>
        <begin position="508"/>
        <end position="527"/>
    </location>
</feature>
<feature type="chain" id="PRO_5022137900" evidence="2">
    <location>
        <begin position="21"/>
        <end position="688"/>
    </location>
</feature>
<feature type="transmembrane region" description="Helical" evidence="1">
    <location>
        <begin position="389"/>
        <end position="410"/>
    </location>
</feature>
<dbReference type="Proteomes" id="UP000321617">
    <property type="component" value="Unassembled WGS sequence"/>
</dbReference>
<evidence type="ECO:0000256" key="1">
    <source>
        <dbReference type="SAM" id="Phobius"/>
    </source>
</evidence>
<organism evidence="3 4">
    <name type="scientific">Stackebrandtia albiflava</name>
    <dbReference type="NCBI Taxonomy" id="406432"/>
    <lineage>
        <taxon>Bacteria</taxon>
        <taxon>Bacillati</taxon>
        <taxon>Actinomycetota</taxon>
        <taxon>Actinomycetes</taxon>
        <taxon>Glycomycetales</taxon>
        <taxon>Glycomycetaceae</taxon>
        <taxon>Stackebrandtia</taxon>
    </lineage>
</organism>
<feature type="transmembrane region" description="Helical" evidence="1">
    <location>
        <begin position="652"/>
        <end position="671"/>
    </location>
</feature>
<feature type="transmembrane region" description="Helical" evidence="1">
    <location>
        <begin position="486"/>
        <end position="502"/>
    </location>
</feature>
<name>A0A562VDH6_9ACTN</name>
<keyword evidence="1" id="KW-1133">Transmembrane helix</keyword>
<feature type="transmembrane region" description="Helical" evidence="1">
    <location>
        <begin position="356"/>
        <end position="377"/>
    </location>
</feature>
<feature type="signal peptide" evidence="2">
    <location>
        <begin position="1"/>
        <end position="20"/>
    </location>
</feature>
<feature type="transmembrane region" description="Helical" evidence="1">
    <location>
        <begin position="463"/>
        <end position="479"/>
    </location>
</feature>
<keyword evidence="1" id="KW-0812">Transmembrane</keyword>
<evidence type="ECO:0000256" key="2">
    <source>
        <dbReference type="SAM" id="SignalP"/>
    </source>
</evidence>
<keyword evidence="2" id="KW-0732">Signal</keyword>
<feature type="transmembrane region" description="Helical" evidence="1">
    <location>
        <begin position="590"/>
        <end position="615"/>
    </location>
</feature>
<dbReference type="EMBL" id="VLLL01000005">
    <property type="protein sequence ID" value="TWJ15934.1"/>
    <property type="molecule type" value="Genomic_DNA"/>
</dbReference>
<keyword evidence="4" id="KW-1185">Reference proteome</keyword>
<feature type="transmembrane region" description="Helical" evidence="1">
    <location>
        <begin position="324"/>
        <end position="344"/>
    </location>
</feature>
<proteinExistence type="predicted"/>
<gene>
    <name evidence="3" type="ORF">LX16_1653</name>
</gene>
<protein>
    <submittedName>
        <fullName evidence="3">Phosphoglycerate mutase</fullName>
    </submittedName>
</protein>
<accession>A0A562VDH6</accession>
<feature type="transmembrane region" description="Helical" evidence="1">
    <location>
        <begin position="422"/>
        <end position="443"/>
    </location>
</feature>
<dbReference type="AlphaFoldDB" id="A0A562VDH6"/>
<reference evidence="3 4" key="1">
    <citation type="journal article" date="2013" name="Stand. Genomic Sci.">
        <title>Genomic Encyclopedia of Type Strains, Phase I: The one thousand microbial genomes (KMG-I) project.</title>
        <authorList>
            <person name="Kyrpides N.C."/>
            <person name="Woyke T."/>
            <person name="Eisen J.A."/>
            <person name="Garrity G."/>
            <person name="Lilburn T.G."/>
            <person name="Beck B.J."/>
            <person name="Whitman W.B."/>
            <person name="Hugenholtz P."/>
            <person name="Klenk H.P."/>
        </authorList>
    </citation>
    <scope>NUCLEOTIDE SEQUENCE [LARGE SCALE GENOMIC DNA]</scope>
    <source>
        <strain evidence="3 4">DSM 45044</strain>
    </source>
</reference>
<evidence type="ECO:0000313" key="4">
    <source>
        <dbReference type="Proteomes" id="UP000321617"/>
    </source>
</evidence>
<keyword evidence="1" id="KW-0472">Membrane</keyword>
<feature type="transmembrane region" description="Helical" evidence="1">
    <location>
        <begin position="627"/>
        <end position="646"/>
    </location>
</feature>
<evidence type="ECO:0000313" key="3">
    <source>
        <dbReference type="EMBL" id="TWJ15934.1"/>
    </source>
</evidence>
<sequence>MLSLLVAVVVSLGLPVPAWADEGGAAPVYFVGIPNLLWTDLDERETPAMWGLLGESAAASLAVRSYGAKSCPDDAWASIGAGNRARSNYGSGLACPLGSLIGPPLTTSDGAWQLAGETQLTASNRELAYKTKPGLLADLVGCVAAIGPGASVAAAHPDGVVDRYRKAIPELPEEMTQFGEGCPVVLVDPQAPVYGEGAERAASAAAADAAVADLLSVLPPDAVVMVAGISDASMPVNLHPLMLRADGYADRWLTSAATRRDGYVQLADIGPTIVTLTGGEVAGSGMTGQPMRPTESRPGGVSDTVTWGITTNLAGQQIPPLSDGFYSTLTILGLLVIAAAIVLCRRGTRSRRGGRLAAVLLPITLAVASLPVASLLVNALPWWRAERPAITLWAVMVGICLVLAAVAWLGPWRRHPLGPPTVIAAVTAVVIGVDCATGASLQFNSLTGYSAITGARFTGMGNYAFGVFAAGAVMAALYASWRLRGAWRVAVIAAVGVAAVLVDGLPGFGNDVGGVIALTPAFILAGLHAMGRRLSVKKILASLLIGGLTISAIMVMDYLRPPEQRTHLGRFVGEVLNGAAVDTLMRKASAALGTITAGPLTLLVIGACVALPLIWRTGVVEQVVARYPVVLSVGIGVATVSVLGFAFNDSGIAVPAFTLAVAAPLLVATAARHVTSDGVVQRNSSRSR</sequence>
<feature type="transmembrane region" description="Helical" evidence="1">
    <location>
        <begin position="539"/>
        <end position="559"/>
    </location>
</feature>
<comment type="caution">
    <text evidence="3">The sequence shown here is derived from an EMBL/GenBank/DDBJ whole genome shotgun (WGS) entry which is preliminary data.</text>
</comment>